<evidence type="ECO:0000313" key="1">
    <source>
        <dbReference type="EMBL" id="CAD2194107.1"/>
    </source>
</evidence>
<gene>
    <name evidence="1" type="ORF">MENT_LOCUS47097</name>
</gene>
<name>A0A6V7X542_MELEN</name>
<sequence length="91" mass="11036">MEEFYSLFCQFTQGKGIWHSFIREQSQMNIHSLEFKNNTVRMKDMQVEFIENEKLRKRRIIIGTSLEFEIAVFSFCALSYKEMEKWKVVLL</sequence>
<protein>
    <submittedName>
        <fullName evidence="1">Uncharacterized protein</fullName>
    </submittedName>
</protein>
<accession>A0A6V7X542</accession>
<proteinExistence type="predicted"/>
<organism evidence="1 2">
    <name type="scientific">Meloidogyne enterolobii</name>
    <name type="common">Root-knot nematode worm</name>
    <name type="synonym">Meloidogyne mayaguensis</name>
    <dbReference type="NCBI Taxonomy" id="390850"/>
    <lineage>
        <taxon>Eukaryota</taxon>
        <taxon>Metazoa</taxon>
        <taxon>Ecdysozoa</taxon>
        <taxon>Nematoda</taxon>
        <taxon>Chromadorea</taxon>
        <taxon>Rhabditida</taxon>
        <taxon>Tylenchina</taxon>
        <taxon>Tylenchomorpha</taxon>
        <taxon>Tylenchoidea</taxon>
        <taxon>Meloidogynidae</taxon>
        <taxon>Meloidogyninae</taxon>
        <taxon>Meloidogyne</taxon>
    </lineage>
</organism>
<reference evidence="1 2" key="1">
    <citation type="submission" date="2020-08" db="EMBL/GenBank/DDBJ databases">
        <authorList>
            <person name="Koutsovoulos G."/>
            <person name="Danchin GJ E."/>
        </authorList>
    </citation>
    <scope>NUCLEOTIDE SEQUENCE [LARGE SCALE GENOMIC DNA]</scope>
</reference>
<comment type="caution">
    <text evidence="1">The sequence shown here is derived from an EMBL/GenBank/DDBJ whole genome shotgun (WGS) entry which is preliminary data.</text>
</comment>
<dbReference type="EMBL" id="CAJEWN010001085">
    <property type="protein sequence ID" value="CAD2194107.1"/>
    <property type="molecule type" value="Genomic_DNA"/>
</dbReference>
<evidence type="ECO:0000313" key="2">
    <source>
        <dbReference type="Proteomes" id="UP000580250"/>
    </source>
</evidence>
<dbReference type="Proteomes" id="UP000580250">
    <property type="component" value="Unassembled WGS sequence"/>
</dbReference>
<dbReference type="AlphaFoldDB" id="A0A6V7X542"/>